<comment type="function">
    <text evidence="2">Converts O-phosphoseryl-tRNA(Sec) to selenocysteinyl-tRNA(Sec) required for selenoprotein biosynthesis.</text>
</comment>
<keyword evidence="9" id="KW-0694">RNA-binding</keyword>
<dbReference type="InterPro" id="IPR008829">
    <property type="entry name" value="SepSecS/SepCysS"/>
</dbReference>
<keyword evidence="19" id="KW-1185">Reference proteome</keyword>
<dbReference type="GO" id="GO:0000049">
    <property type="term" value="F:tRNA binding"/>
    <property type="evidence" value="ECO:0007669"/>
    <property type="project" value="UniProtKB-KW"/>
</dbReference>
<accession>A0A5N5SV13</accession>
<dbReference type="InterPro" id="IPR015424">
    <property type="entry name" value="PyrdxlP-dep_Trfase"/>
</dbReference>
<dbReference type="PANTHER" id="PTHR12944:SF2">
    <property type="entry name" value="O-PHOSPHOSERYL-TRNA(SEC) SELENIUM TRANSFERASE"/>
    <property type="match status" value="1"/>
</dbReference>
<keyword evidence="12" id="KW-0711">Selenium</keyword>
<evidence type="ECO:0000256" key="11">
    <source>
        <dbReference type="ARBA" id="ARBA00022917"/>
    </source>
</evidence>
<keyword evidence="10" id="KW-0663">Pyridoxal phosphate</keyword>
<comment type="subunit">
    <text evidence="13">Homotetramer formed by a catalytic dimer and a non-catalytic dimer serving as a binding platform that orients tRNASec for catalysis. Each tetramer binds the CCA ends of two tRNAs which point to the active sites of the catalytic dimer.</text>
</comment>
<keyword evidence="11" id="KW-0648">Protein biosynthesis</keyword>
<comment type="similarity">
    <text evidence="4">Belongs to the SepSecS family.</text>
</comment>
<dbReference type="InterPro" id="IPR019872">
    <property type="entry name" value="Sec-tRNA_Se_transferase"/>
</dbReference>
<evidence type="ECO:0000256" key="14">
    <source>
        <dbReference type="ARBA" id="ARBA00030669"/>
    </source>
</evidence>
<gene>
    <name evidence="18" type="primary">sepsecs</name>
    <name evidence="18" type="ORF">Anas_08877</name>
</gene>
<dbReference type="Gene3D" id="3.40.640.10">
    <property type="entry name" value="Type I PLP-dependent aspartate aminotransferase-like (Major domain)"/>
    <property type="match status" value="1"/>
</dbReference>
<evidence type="ECO:0000256" key="3">
    <source>
        <dbReference type="ARBA" id="ARBA00004822"/>
    </source>
</evidence>
<evidence type="ECO:0000256" key="16">
    <source>
        <dbReference type="ARBA" id="ARBA00032693"/>
    </source>
</evidence>
<evidence type="ECO:0000256" key="10">
    <source>
        <dbReference type="ARBA" id="ARBA00022898"/>
    </source>
</evidence>
<dbReference type="GO" id="GO:0001514">
    <property type="term" value="P:selenocysteine incorporation"/>
    <property type="evidence" value="ECO:0007669"/>
    <property type="project" value="TreeGrafter"/>
</dbReference>
<dbReference type="InterPro" id="IPR015421">
    <property type="entry name" value="PyrdxlP-dep_Trfase_major"/>
</dbReference>
<dbReference type="Pfam" id="PF05889">
    <property type="entry name" value="SepSecS"/>
    <property type="match status" value="1"/>
</dbReference>
<reference evidence="18 19" key="1">
    <citation type="journal article" date="2019" name="PLoS Biol.">
        <title>Sex chromosomes control vertical transmission of feminizing Wolbachia symbionts in an isopod.</title>
        <authorList>
            <person name="Becking T."/>
            <person name="Chebbi M.A."/>
            <person name="Giraud I."/>
            <person name="Moumen B."/>
            <person name="Laverre T."/>
            <person name="Caubet Y."/>
            <person name="Peccoud J."/>
            <person name="Gilbert C."/>
            <person name="Cordaux R."/>
        </authorList>
    </citation>
    <scope>NUCLEOTIDE SEQUENCE [LARGE SCALE GENOMIC DNA]</scope>
    <source>
        <strain evidence="18">ANa2</strain>
        <tissue evidence="18">Whole body excluding digestive tract and cuticle</tissue>
    </source>
</reference>
<dbReference type="OrthoDB" id="10263545at2759"/>
<organism evidence="18 19">
    <name type="scientific">Armadillidium nasatum</name>
    <dbReference type="NCBI Taxonomy" id="96803"/>
    <lineage>
        <taxon>Eukaryota</taxon>
        <taxon>Metazoa</taxon>
        <taxon>Ecdysozoa</taxon>
        <taxon>Arthropoda</taxon>
        <taxon>Crustacea</taxon>
        <taxon>Multicrustacea</taxon>
        <taxon>Malacostraca</taxon>
        <taxon>Eumalacostraca</taxon>
        <taxon>Peracarida</taxon>
        <taxon>Isopoda</taxon>
        <taxon>Oniscidea</taxon>
        <taxon>Crinocheta</taxon>
        <taxon>Armadillidiidae</taxon>
        <taxon>Armadillidium</taxon>
    </lineage>
</organism>
<comment type="pathway">
    <text evidence="3">Aminoacyl-tRNA biosynthesis; selenocysteinyl-tRNA(Sec) biosynthesis; selenocysteinyl-tRNA(Sec) from L-seryl-tRNA(Sec) (archaeal/eukaryal route): step 2/2.</text>
</comment>
<name>A0A5N5SV13_9CRUS</name>
<dbReference type="UniPathway" id="UPA00906">
    <property type="reaction ID" value="UER00898"/>
</dbReference>
<evidence type="ECO:0000256" key="4">
    <source>
        <dbReference type="ARBA" id="ARBA00007037"/>
    </source>
</evidence>
<sequence length="167" mass="18825">MEDQTFNELKKHISETYVSQAVDARKGQTKLFLELITKRKCPLKGWKNSSIELLLHELSLMDSNNFSHNAGVGEREARMYSDLVSRRHYGFGHGIGRSGELTEVQPKAAGIRNCSDCILVPMATGMSLVLCLMTIRKERPNAKYVLWPRIDQKSCFKCIITSGCSTL</sequence>
<evidence type="ECO:0000313" key="18">
    <source>
        <dbReference type="EMBL" id="KAB7497499.1"/>
    </source>
</evidence>
<evidence type="ECO:0000256" key="7">
    <source>
        <dbReference type="ARBA" id="ARBA00022555"/>
    </source>
</evidence>
<dbReference type="GO" id="GO:0001717">
    <property type="term" value="P:conversion of seryl-tRNAsec to selenocys-tRNAsec"/>
    <property type="evidence" value="ECO:0007669"/>
    <property type="project" value="InterPro"/>
</dbReference>
<dbReference type="EC" id="2.9.1.2" evidence="5"/>
<dbReference type="SUPFAM" id="SSF53383">
    <property type="entry name" value="PLP-dependent transferases"/>
    <property type="match status" value="1"/>
</dbReference>
<comment type="caution">
    <text evidence="18">The sequence shown here is derived from an EMBL/GenBank/DDBJ whole genome shotgun (WGS) entry which is preliminary data.</text>
</comment>
<dbReference type="PANTHER" id="PTHR12944">
    <property type="entry name" value="SOLUBLE LIVER ANTIGEN/LIVER PANCREAS ANTIGEN"/>
    <property type="match status" value="1"/>
</dbReference>
<dbReference type="AlphaFoldDB" id="A0A5N5SV13"/>
<evidence type="ECO:0000256" key="2">
    <source>
        <dbReference type="ARBA" id="ARBA00002552"/>
    </source>
</evidence>
<proteinExistence type="inferred from homology"/>
<dbReference type="Proteomes" id="UP000326759">
    <property type="component" value="Unassembled WGS sequence"/>
</dbReference>
<evidence type="ECO:0000256" key="5">
    <source>
        <dbReference type="ARBA" id="ARBA00012464"/>
    </source>
</evidence>
<keyword evidence="7" id="KW-0820">tRNA-binding</keyword>
<comment type="catalytic activity">
    <reaction evidence="17">
        <text>O-phospho-L-seryl-tRNA(Sec) + selenophosphate + H2O = L-selenocysteinyl-tRNA(Sec) + 2 phosphate</text>
        <dbReference type="Rhea" id="RHEA:25041"/>
        <dbReference type="Rhea" id="RHEA-COMP:9743"/>
        <dbReference type="Rhea" id="RHEA-COMP:9947"/>
        <dbReference type="ChEBI" id="CHEBI:15377"/>
        <dbReference type="ChEBI" id="CHEBI:16144"/>
        <dbReference type="ChEBI" id="CHEBI:43474"/>
        <dbReference type="ChEBI" id="CHEBI:78551"/>
        <dbReference type="ChEBI" id="CHEBI:78573"/>
        <dbReference type="EC" id="2.9.1.2"/>
    </reaction>
</comment>
<protein>
    <recommendedName>
        <fullName evidence="6">O-phosphoseryl-tRNA(Sec) selenium transferase</fullName>
        <ecNumber evidence="5">2.9.1.2</ecNumber>
    </recommendedName>
    <alternativeName>
        <fullName evidence="14">Selenocysteine synthase</fullName>
    </alternativeName>
    <alternativeName>
        <fullName evidence="15">Selenocysteinyl-tRNA(Sec) synthase</fullName>
    </alternativeName>
    <alternativeName>
        <fullName evidence="16">Sep-tRNA:Sec-tRNA synthase</fullName>
    </alternativeName>
</protein>
<evidence type="ECO:0000256" key="9">
    <source>
        <dbReference type="ARBA" id="ARBA00022884"/>
    </source>
</evidence>
<evidence type="ECO:0000256" key="13">
    <source>
        <dbReference type="ARBA" id="ARBA00026053"/>
    </source>
</evidence>
<evidence type="ECO:0000256" key="6">
    <source>
        <dbReference type="ARBA" id="ARBA00021963"/>
    </source>
</evidence>
<comment type="cofactor">
    <cofactor evidence="1">
        <name>pyridoxal 5'-phosphate</name>
        <dbReference type="ChEBI" id="CHEBI:597326"/>
    </cofactor>
</comment>
<dbReference type="EMBL" id="SEYY01020196">
    <property type="protein sequence ID" value="KAB7497499.1"/>
    <property type="molecule type" value="Genomic_DNA"/>
</dbReference>
<evidence type="ECO:0000256" key="17">
    <source>
        <dbReference type="ARBA" id="ARBA00048808"/>
    </source>
</evidence>
<evidence type="ECO:0000313" key="19">
    <source>
        <dbReference type="Proteomes" id="UP000326759"/>
    </source>
</evidence>
<keyword evidence="8 18" id="KW-0808">Transferase</keyword>
<evidence type="ECO:0000256" key="15">
    <source>
        <dbReference type="ARBA" id="ARBA00032048"/>
    </source>
</evidence>
<evidence type="ECO:0000256" key="1">
    <source>
        <dbReference type="ARBA" id="ARBA00001933"/>
    </source>
</evidence>
<dbReference type="GO" id="GO:0098621">
    <property type="term" value="F:O-phosphoseryl-tRNA(Sec) selenium transferase activity"/>
    <property type="evidence" value="ECO:0007669"/>
    <property type="project" value="UniProtKB-EC"/>
</dbReference>
<evidence type="ECO:0000256" key="12">
    <source>
        <dbReference type="ARBA" id="ARBA00023266"/>
    </source>
</evidence>
<evidence type="ECO:0000256" key="8">
    <source>
        <dbReference type="ARBA" id="ARBA00022679"/>
    </source>
</evidence>